<evidence type="ECO:0000256" key="6">
    <source>
        <dbReference type="ARBA" id="ARBA00022741"/>
    </source>
</evidence>
<keyword evidence="5 11" id="KW-0808">Transferase</keyword>
<dbReference type="NCBIfam" id="TIGR03263">
    <property type="entry name" value="guanyl_kin"/>
    <property type="match status" value="1"/>
</dbReference>
<protein>
    <recommendedName>
        <fullName evidence="4 11">Guanylate kinase</fullName>
        <ecNumber evidence="3 11">2.7.4.8</ecNumber>
    </recommendedName>
    <alternativeName>
        <fullName evidence="9 11">GMP kinase</fullName>
    </alternativeName>
</protein>
<evidence type="ECO:0000256" key="9">
    <source>
        <dbReference type="ARBA" id="ARBA00030128"/>
    </source>
</evidence>
<evidence type="ECO:0000256" key="5">
    <source>
        <dbReference type="ARBA" id="ARBA00022679"/>
    </source>
</evidence>
<evidence type="ECO:0000256" key="3">
    <source>
        <dbReference type="ARBA" id="ARBA00012961"/>
    </source>
</evidence>
<dbReference type="PROSITE" id="PS00856">
    <property type="entry name" value="GUANYLATE_KINASE_1"/>
    <property type="match status" value="1"/>
</dbReference>
<name>A0AAI9K311_9FIRM</name>
<feature type="domain" description="Guanylate kinase-like" evidence="12">
    <location>
        <begin position="9"/>
        <end position="186"/>
    </location>
</feature>
<dbReference type="GO" id="GO:0004385">
    <property type="term" value="F:GMP kinase activity"/>
    <property type="evidence" value="ECO:0007669"/>
    <property type="project" value="UniProtKB-UniRule"/>
</dbReference>
<feature type="binding site" evidence="11">
    <location>
        <begin position="16"/>
        <end position="23"/>
    </location>
    <ligand>
        <name>ATP</name>
        <dbReference type="ChEBI" id="CHEBI:30616"/>
    </ligand>
</feature>
<dbReference type="InterPro" id="IPR020590">
    <property type="entry name" value="Guanylate_kinase_CS"/>
</dbReference>
<evidence type="ECO:0000256" key="1">
    <source>
        <dbReference type="ARBA" id="ARBA00003531"/>
    </source>
</evidence>
<dbReference type="EMBL" id="BLYL01000008">
    <property type="protein sequence ID" value="GFO94508.1"/>
    <property type="molecule type" value="Genomic_DNA"/>
</dbReference>
<dbReference type="InterPro" id="IPR027417">
    <property type="entry name" value="P-loop_NTPase"/>
</dbReference>
<dbReference type="SMART" id="SM00072">
    <property type="entry name" value="GuKc"/>
    <property type="match status" value="1"/>
</dbReference>
<evidence type="ECO:0000259" key="12">
    <source>
        <dbReference type="PROSITE" id="PS50052"/>
    </source>
</evidence>
<dbReference type="HAMAP" id="MF_00328">
    <property type="entry name" value="Guanylate_kinase"/>
    <property type="match status" value="1"/>
</dbReference>
<dbReference type="PANTHER" id="PTHR23117">
    <property type="entry name" value="GUANYLATE KINASE-RELATED"/>
    <property type="match status" value="1"/>
</dbReference>
<comment type="catalytic activity">
    <reaction evidence="10 11">
        <text>GMP + ATP = GDP + ADP</text>
        <dbReference type="Rhea" id="RHEA:20780"/>
        <dbReference type="ChEBI" id="CHEBI:30616"/>
        <dbReference type="ChEBI" id="CHEBI:58115"/>
        <dbReference type="ChEBI" id="CHEBI:58189"/>
        <dbReference type="ChEBI" id="CHEBI:456216"/>
        <dbReference type="EC" id="2.7.4.8"/>
    </reaction>
</comment>
<dbReference type="AlphaFoldDB" id="A0AAI9K311"/>
<evidence type="ECO:0000256" key="8">
    <source>
        <dbReference type="ARBA" id="ARBA00022840"/>
    </source>
</evidence>
<evidence type="ECO:0000256" key="11">
    <source>
        <dbReference type="HAMAP-Rule" id="MF_00328"/>
    </source>
</evidence>
<sequence length="212" mass="24011">MADKNTKRGSLIVISGFSGVGKGTVVKRLVSDFGYNLSVSATTRSPREGEVDGREYYFMDRKDFENLIDYGGFIEWTQYVENYYGTPKKYVEEKLADGKDVILEIEVMGALNVKKQFPDALLIFISAPSISELKSRLAGRGTESEETIIKRLRKATEEAEDMDKYDYIIVNDDLDECIHTVDSVIRSYGCRRDNQLGYIAGIKEELAEIKKL</sequence>
<dbReference type="SUPFAM" id="SSF52540">
    <property type="entry name" value="P-loop containing nucleoside triphosphate hydrolases"/>
    <property type="match status" value="1"/>
</dbReference>
<evidence type="ECO:0000256" key="7">
    <source>
        <dbReference type="ARBA" id="ARBA00022777"/>
    </source>
</evidence>
<dbReference type="EC" id="2.7.4.8" evidence="3 11"/>
<dbReference type="InterPro" id="IPR008145">
    <property type="entry name" value="GK/Ca_channel_bsu"/>
</dbReference>
<dbReference type="Gene3D" id="3.40.50.300">
    <property type="entry name" value="P-loop containing nucleotide triphosphate hydrolases"/>
    <property type="match status" value="1"/>
</dbReference>
<accession>A0AAI9K311</accession>
<dbReference type="Gene3D" id="3.30.63.10">
    <property type="entry name" value="Guanylate Kinase phosphate binding domain"/>
    <property type="match status" value="1"/>
</dbReference>
<keyword evidence="7 11" id="KW-0418">Kinase</keyword>
<evidence type="ECO:0000256" key="10">
    <source>
        <dbReference type="ARBA" id="ARBA00048594"/>
    </source>
</evidence>
<keyword evidence="11" id="KW-0963">Cytoplasm</keyword>
<dbReference type="InterPro" id="IPR008144">
    <property type="entry name" value="Guanylate_kin-like_dom"/>
</dbReference>
<evidence type="ECO:0000256" key="4">
    <source>
        <dbReference type="ARBA" id="ARBA00016296"/>
    </source>
</evidence>
<evidence type="ECO:0000313" key="14">
    <source>
        <dbReference type="Proteomes" id="UP000660047"/>
    </source>
</evidence>
<proteinExistence type="inferred from homology"/>
<comment type="similarity">
    <text evidence="2 11">Belongs to the guanylate kinase family.</text>
</comment>
<dbReference type="InterPro" id="IPR017665">
    <property type="entry name" value="Guanylate_kinase"/>
</dbReference>
<dbReference type="GO" id="GO:0005829">
    <property type="term" value="C:cytosol"/>
    <property type="evidence" value="ECO:0007669"/>
    <property type="project" value="TreeGrafter"/>
</dbReference>
<dbReference type="FunFam" id="3.30.63.10:FF:000002">
    <property type="entry name" value="Guanylate kinase 1"/>
    <property type="match status" value="1"/>
</dbReference>
<dbReference type="PROSITE" id="PS50052">
    <property type="entry name" value="GUANYLATE_KINASE_2"/>
    <property type="match status" value="1"/>
</dbReference>
<dbReference type="Pfam" id="PF00625">
    <property type="entry name" value="Guanylate_kin"/>
    <property type="match status" value="1"/>
</dbReference>
<keyword evidence="6 11" id="KW-0547">Nucleotide-binding</keyword>
<dbReference type="Proteomes" id="UP000660047">
    <property type="component" value="Unassembled WGS sequence"/>
</dbReference>
<reference evidence="13" key="1">
    <citation type="submission" date="2020-06" db="EMBL/GenBank/DDBJ databases">
        <title>Characterization of fructooligosaccharide metabolism and fructooligosaccharide-degrading enzymes in human commensal butyrate producers.</title>
        <authorList>
            <person name="Tanno H."/>
            <person name="Fujii T."/>
            <person name="Hirano K."/>
            <person name="Maeno S."/>
            <person name="Tonozuka T."/>
            <person name="Sakamoto M."/>
            <person name="Ohkuma M."/>
            <person name="Tochio T."/>
            <person name="Endo A."/>
        </authorList>
    </citation>
    <scope>NUCLEOTIDE SEQUENCE</scope>
    <source>
        <strain evidence="13">JCM 31265</strain>
    </source>
</reference>
<comment type="subcellular location">
    <subcellularLocation>
        <location evidence="11">Cytoplasm</location>
    </subcellularLocation>
</comment>
<evidence type="ECO:0000256" key="2">
    <source>
        <dbReference type="ARBA" id="ARBA00005790"/>
    </source>
</evidence>
<comment type="function">
    <text evidence="1 11">Essential for recycling GMP and indirectly, cGMP.</text>
</comment>
<comment type="caution">
    <text evidence="13">The sequence shown here is derived from an EMBL/GenBank/DDBJ whole genome shotgun (WGS) entry which is preliminary data.</text>
</comment>
<gene>
    <name evidence="11 13" type="primary">gmk</name>
    <name evidence="13" type="ORF">COEU31_15540</name>
</gene>
<evidence type="ECO:0000313" key="13">
    <source>
        <dbReference type="EMBL" id="GFO94508.1"/>
    </source>
</evidence>
<keyword evidence="8 11" id="KW-0067">ATP-binding</keyword>
<dbReference type="GO" id="GO:0005524">
    <property type="term" value="F:ATP binding"/>
    <property type="evidence" value="ECO:0007669"/>
    <property type="project" value="UniProtKB-UniRule"/>
</dbReference>
<dbReference type="PANTHER" id="PTHR23117:SF13">
    <property type="entry name" value="GUANYLATE KINASE"/>
    <property type="match status" value="1"/>
</dbReference>
<dbReference type="CDD" id="cd00071">
    <property type="entry name" value="GMPK"/>
    <property type="match status" value="1"/>
</dbReference>
<organism evidence="13 14">
    <name type="scientific">Coprococcus eutactus</name>
    <dbReference type="NCBI Taxonomy" id="33043"/>
    <lineage>
        <taxon>Bacteria</taxon>
        <taxon>Bacillati</taxon>
        <taxon>Bacillota</taxon>
        <taxon>Clostridia</taxon>
        <taxon>Lachnospirales</taxon>
        <taxon>Lachnospiraceae</taxon>
        <taxon>Coprococcus</taxon>
    </lineage>
</organism>
<dbReference type="RefSeq" id="WP_015534810.1">
    <property type="nucleotide sequence ID" value="NZ_BLYL01000008.1"/>
</dbReference>